<dbReference type="SUPFAM" id="SSF161098">
    <property type="entry name" value="MetI-like"/>
    <property type="match status" value="1"/>
</dbReference>
<dbReference type="CDD" id="cd06261">
    <property type="entry name" value="TM_PBP2"/>
    <property type="match status" value="1"/>
</dbReference>
<dbReference type="AlphaFoldDB" id="A0A494XN06"/>
<accession>A0A494XN06</accession>
<evidence type="ECO:0000256" key="5">
    <source>
        <dbReference type="ARBA" id="ARBA00022989"/>
    </source>
</evidence>
<comment type="caution">
    <text evidence="9">The sequence shown here is derived from an EMBL/GenBank/DDBJ whole genome shotgun (WGS) entry which is preliminary data.</text>
</comment>
<comment type="subcellular location">
    <subcellularLocation>
        <location evidence="1 7">Cell membrane</location>
        <topology evidence="1 7">Multi-pass membrane protein</topology>
    </subcellularLocation>
</comment>
<evidence type="ECO:0000256" key="4">
    <source>
        <dbReference type="ARBA" id="ARBA00022692"/>
    </source>
</evidence>
<dbReference type="GO" id="GO:0055085">
    <property type="term" value="P:transmembrane transport"/>
    <property type="evidence" value="ECO:0007669"/>
    <property type="project" value="InterPro"/>
</dbReference>
<dbReference type="InterPro" id="IPR000515">
    <property type="entry name" value="MetI-like"/>
</dbReference>
<evidence type="ECO:0000313" key="9">
    <source>
        <dbReference type="EMBL" id="RKP48933.1"/>
    </source>
</evidence>
<dbReference type="Gene3D" id="1.10.3720.10">
    <property type="entry name" value="MetI-like"/>
    <property type="match status" value="1"/>
</dbReference>
<sequence>MFLNRIKKELPLHLIILPGLALVVLFSYLPMAGIVIAFQDFVPAKGLFGAQKWVGGENFAYVTNMPGFYTILRNTIYIAFGKMLIGLLVPIAFAIMINEVKGKAFKRSVQTIIYLPHFLSWVILSGILIDILSPSSGIVNSIIKAFGFQPIYFLGDNSTFPLTMIFSDVWKEFGFGTVIYLATISTIDPQIYEASSIDGAGKWRQIWHVTLPGMRMIIVLVALLSLGNILNAGFDQIFNLYGPAVYESGDVIDTFVYRLGLLDAQFGPATAVGLLKSVVSTLFIGGAYYAAYRFANYRVF</sequence>
<keyword evidence="3" id="KW-1003">Cell membrane</keyword>
<organism evidence="9 10">
    <name type="scientific">Cohnella endophytica</name>
    <dbReference type="NCBI Taxonomy" id="2419778"/>
    <lineage>
        <taxon>Bacteria</taxon>
        <taxon>Bacillati</taxon>
        <taxon>Bacillota</taxon>
        <taxon>Bacilli</taxon>
        <taxon>Bacillales</taxon>
        <taxon>Paenibacillaceae</taxon>
        <taxon>Cohnella</taxon>
    </lineage>
</organism>
<dbReference type="InterPro" id="IPR050809">
    <property type="entry name" value="UgpAE/MalFG_permease"/>
</dbReference>
<dbReference type="PROSITE" id="PS50928">
    <property type="entry name" value="ABC_TM1"/>
    <property type="match status" value="1"/>
</dbReference>
<feature type="domain" description="ABC transmembrane type-1" evidence="8">
    <location>
        <begin position="72"/>
        <end position="287"/>
    </location>
</feature>
<dbReference type="PANTHER" id="PTHR43227">
    <property type="entry name" value="BLL4140 PROTEIN"/>
    <property type="match status" value="1"/>
</dbReference>
<keyword evidence="5 7" id="KW-1133">Transmembrane helix</keyword>
<comment type="similarity">
    <text evidence="7">Belongs to the binding-protein-dependent transport system permease family.</text>
</comment>
<feature type="transmembrane region" description="Helical" evidence="7">
    <location>
        <begin position="12"/>
        <end position="38"/>
    </location>
</feature>
<keyword evidence="2 7" id="KW-0813">Transport</keyword>
<dbReference type="InterPro" id="IPR035906">
    <property type="entry name" value="MetI-like_sf"/>
</dbReference>
<dbReference type="OrthoDB" id="9785836at2"/>
<feature type="transmembrane region" description="Helical" evidence="7">
    <location>
        <begin position="214"/>
        <end position="234"/>
    </location>
</feature>
<gene>
    <name evidence="9" type="ORF">D7Z26_21495</name>
</gene>
<dbReference type="PANTHER" id="PTHR43227:SF11">
    <property type="entry name" value="BLL4140 PROTEIN"/>
    <property type="match status" value="1"/>
</dbReference>
<dbReference type="Proteomes" id="UP000282076">
    <property type="component" value="Unassembled WGS sequence"/>
</dbReference>
<evidence type="ECO:0000256" key="7">
    <source>
        <dbReference type="RuleBase" id="RU363032"/>
    </source>
</evidence>
<dbReference type="GO" id="GO:0005886">
    <property type="term" value="C:plasma membrane"/>
    <property type="evidence" value="ECO:0007669"/>
    <property type="project" value="UniProtKB-SubCell"/>
</dbReference>
<evidence type="ECO:0000256" key="2">
    <source>
        <dbReference type="ARBA" id="ARBA00022448"/>
    </source>
</evidence>
<evidence type="ECO:0000259" key="8">
    <source>
        <dbReference type="PROSITE" id="PS50928"/>
    </source>
</evidence>
<evidence type="ECO:0000256" key="1">
    <source>
        <dbReference type="ARBA" id="ARBA00004651"/>
    </source>
</evidence>
<keyword evidence="6 7" id="KW-0472">Membrane</keyword>
<name>A0A494XN06_9BACL</name>
<keyword evidence="10" id="KW-1185">Reference proteome</keyword>
<feature type="transmembrane region" description="Helical" evidence="7">
    <location>
        <begin position="112"/>
        <end position="132"/>
    </location>
</feature>
<dbReference type="EMBL" id="RBZM01000009">
    <property type="protein sequence ID" value="RKP48933.1"/>
    <property type="molecule type" value="Genomic_DNA"/>
</dbReference>
<evidence type="ECO:0000313" key="10">
    <source>
        <dbReference type="Proteomes" id="UP000282076"/>
    </source>
</evidence>
<feature type="transmembrane region" description="Helical" evidence="7">
    <location>
        <begin position="76"/>
        <end position="100"/>
    </location>
</feature>
<reference evidence="9 10" key="1">
    <citation type="submission" date="2018-10" db="EMBL/GenBank/DDBJ databases">
        <title>Cohnella sp. M2MS4P-1, whole genome shotgun sequence.</title>
        <authorList>
            <person name="Tuo L."/>
        </authorList>
    </citation>
    <scope>NUCLEOTIDE SEQUENCE [LARGE SCALE GENOMIC DNA]</scope>
    <source>
        <strain evidence="9 10">M2MS4P-1</strain>
    </source>
</reference>
<proteinExistence type="inferred from homology"/>
<protein>
    <submittedName>
        <fullName evidence="9">Sugar ABC transporter permease</fullName>
    </submittedName>
</protein>
<dbReference type="RefSeq" id="WP_120979071.1">
    <property type="nucleotide sequence ID" value="NZ_RBZM01000009.1"/>
</dbReference>
<keyword evidence="4 7" id="KW-0812">Transmembrane</keyword>
<feature type="transmembrane region" description="Helical" evidence="7">
    <location>
        <begin position="269"/>
        <end position="291"/>
    </location>
</feature>
<evidence type="ECO:0000256" key="6">
    <source>
        <dbReference type="ARBA" id="ARBA00023136"/>
    </source>
</evidence>
<evidence type="ECO:0000256" key="3">
    <source>
        <dbReference type="ARBA" id="ARBA00022475"/>
    </source>
</evidence>
<dbReference type="Pfam" id="PF00528">
    <property type="entry name" value="BPD_transp_1"/>
    <property type="match status" value="1"/>
</dbReference>